<dbReference type="InterPro" id="IPR012792">
    <property type="entry name" value="3-oxoacid_CoA-transf_A"/>
</dbReference>
<keyword evidence="1" id="KW-0808">Transferase</keyword>
<protein>
    <submittedName>
        <fullName evidence="1">CoA transferase subunit A</fullName>
    </submittedName>
</protein>
<organism evidence="1 2">
    <name type="scientific">Siminovitchia acidinfaciens</name>
    <dbReference type="NCBI Taxonomy" id="2321395"/>
    <lineage>
        <taxon>Bacteria</taxon>
        <taxon>Bacillati</taxon>
        <taxon>Bacillota</taxon>
        <taxon>Bacilli</taxon>
        <taxon>Bacillales</taxon>
        <taxon>Bacillaceae</taxon>
        <taxon>Siminovitchia</taxon>
    </lineage>
</organism>
<dbReference type="SUPFAM" id="SSF100950">
    <property type="entry name" value="NagB/RpiA/CoA transferase-like"/>
    <property type="match status" value="1"/>
</dbReference>
<dbReference type="AlphaFoldDB" id="A0A429Y764"/>
<dbReference type="InterPro" id="IPR037171">
    <property type="entry name" value="NagB/RpiA_transferase-like"/>
</dbReference>
<dbReference type="NCBIfam" id="TIGR02429">
    <property type="entry name" value="pcaI_scoA_fam"/>
    <property type="match status" value="1"/>
</dbReference>
<dbReference type="Gene3D" id="3.40.1080.10">
    <property type="entry name" value="Glutaconate Coenzyme A-transferase"/>
    <property type="match status" value="1"/>
</dbReference>
<accession>A0A429Y764</accession>
<dbReference type="OrthoDB" id="9777193at2"/>
<dbReference type="PANTHER" id="PTHR13707">
    <property type="entry name" value="KETOACID-COENZYME A TRANSFERASE"/>
    <property type="match status" value="1"/>
</dbReference>
<dbReference type="InterPro" id="IPR004165">
    <property type="entry name" value="CoA_trans_fam_I"/>
</dbReference>
<reference evidence="1" key="1">
    <citation type="submission" date="2018-12" db="EMBL/GenBank/DDBJ databases">
        <authorList>
            <person name="Sun L."/>
            <person name="Chen Z."/>
        </authorList>
    </citation>
    <scope>NUCLEOTIDE SEQUENCE [LARGE SCALE GENOMIC DNA]</scope>
    <source>
        <strain evidence="1">3-2-2</strain>
    </source>
</reference>
<comment type="caution">
    <text evidence="1">The sequence shown here is derived from an EMBL/GenBank/DDBJ whole genome shotgun (WGS) entry which is preliminary data.</text>
</comment>
<dbReference type="Pfam" id="PF01144">
    <property type="entry name" value="CoA_trans"/>
    <property type="match status" value="1"/>
</dbReference>
<dbReference type="GO" id="GO:0008410">
    <property type="term" value="F:CoA-transferase activity"/>
    <property type="evidence" value="ECO:0007669"/>
    <property type="project" value="InterPro"/>
</dbReference>
<evidence type="ECO:0000313" key="1">
    <source>
        <dbReference type="EMBL" id="RST77245.1"/>
    </source>
</evidence>
<sequence length="235" mass="25656">MNAMKVKEPQDIIREIVKPGDAIMVGGFGLIGSPLTLIDELTRHDADELTIISNNVGEAGRGLGLLLRQGKIKKAIGSYFTSNREVAQWYNDGKLELQLLPQGTFSEAIRAGGAGIGGFYTPTAVGTELAKGKETKVIDGQMYLFEKALKADVALIRAQKADTKGNLVYYKTARNFNPMMATAAQYVIAEVDEIVEEGDLSPEEVVTPYLYVDAIVTSRLILTKEGVKEVWESRN</sequence>
<dbReference type="Proteomes" id="UP000287156">
    <property type="component" value="Unassembled WGS sequence"/>
</dbReference>
<gene>
    <name evidence="1" type="ORF">D4T97_001745</name>
</gene>
<keyword evidence="2" id="KW-1185">Reference proteome</keyword>
<dbReference type="SMART" id="SM00882">
    <property type="entry name" value="CoA_trans"/>
    <property type="match status" value="1"/>
</dbReference>
<proteinExistence type="predicted"/>
<name>A0A429Y764_9BACI</name>
<evidence type="ECO:0000313" key="2">
    <source>
        <dbReference type="Proteomes" id="UP000287156"/>
    </source>
</evidence>
<dbReference type="PANTHER" id="PTHR13707:SF57">
    <property type="entry name" value="SUCCINYL-COA:3-KETOACID COENZYME A TRANSFERASE SUBUNIT B-RELATED"/>
    <property type="match status" value="1"/>
</dbReference>
<dbReference type="EMBL" id="QYTV02000001">
    <property type="protein sequence ID" value="RST77245.1"/>
    <property type="molecule type" value="Genomic_DNA"/>
</dbReference>